<dbReference type="InterPro" id="IPR009072">
    <property type="entry name" value="Histone-fold"/>
</dbReference>
<keyword evidence="7" id="KW-1185">Reference proteome</keyword>
<organism evidence="6 7">
    <name type="scientific">Collybiopsis luxurians FD-317 M1</name>
    <dbReference type="NCBI Taxonomy" id="944289"/>
    <lineage>
        <taxon>Eukaryota</taxon>
        <taxon>Fungi</taxon>
        <taxon>Dikarya</taxon>
        <taxon>Basidiomycota</taxon>
        <taxon>Agaricomycotina</taxon>
        <taxon>Agaricomycetes</taxon>
        <taxon>Agaricomycetidae</taxon>
        <taxon>Agaricales</taxon>
        <taxon>Marasmiineae</taxon>
        <taxon>Omphalotaceae</taxon>
        <taxon>Collybiopsis</taxon>
        <taxon>Collybiopsis luxurians</taxon>
    </lineage>
</organism>
<dbReference type="AlphaFoldDB" id="A0A0D0CD21"/>
<dbReference type="InterPro" id="IPR002119">
    <property type="entry name" value="Histone_H2A"/>
</dbReference>
<evidence type="ECO:0000256" key="3">
    <source>
        <dbReference type="RuleBase" id="RU003767"/>
    </source>
</evidence>
<dbReference type="EMBL" id="KN834775">
    <property type="protein sequence ID" value="KIK60399.1"/>
    <property type="molecule type" value="Genomic_DNA"/>
</dbReference>
<proteinExistence type="inferred from homology"/>
<protein>
    <recommendedName>
        <fullName evidence="3">Histone H2A</fullName>
    </recommendedName>
</protein>
<feature type="domain" description="Core Histone H2A/H2B/H3" evidence="4">
    <location>
        <begin position="19"/>
        <end position="99"/>
    </location>
</feature>
<dbReference type="SUPFAM" id="SSF47113">
    <property type="entry name" value="Histone-fold"/>
    <property type="match status" value="1"/>
</dbReference>
<evidence type="ECO:0000259" key="4">
    <source>
        <dbReference type="Pfam" id="PF00125"/>
    </source>
</evidence>
<dbReference type="CDD" id="cd00074">
    <property type="entry name" value="HFD_H2A"/>
    <property type="match status" value="1"/>
</dbReference>
<evidence type="ECO:0000313" key="6">
    <source>
        <dbReference type="EMBL" id="KIK60399.1"/>
    </source>
</evidence>
<keyword evidence="2" id="KW-0007">Acetylation</keyword>
<dbReference type="Gene3D" id="1.10.20.10">
    <property type="entry name" value="Histone, subunit A"/>
    <property type="match status" value="1"/>
</dbReference>
<feature type="domain" description="Histone H2A C-terminal" evidence="5">
    <location>
        <begin position="102"/>
        <end position="135"/>
    </location>
</feature>
<keyword evidence="3" id="KW-0238">DNA-binding</keyword>
<dbReference type="PANTHER" id="PTHR23430">
    <property type="entry name" value="HISTONE H2A"/>
    <property type="match status" value="1"/>
</dbReference>
<keyword evidence="3" id="KW-0539">Nucleus</keyword>
<dbReference type="GO" id="GO:0046982">
    <property type="term" value="F:protein heterodimerization activity"/>
    <property type="evidence" value="ECO:0007669"/>
    <property type="project" value="InterPro"/>
</dbReference>
<comment type="subcellular location">
    <subcellularLocation>
        <location evidence="3">Nucleus</location>
    </subcellularLocation>
</comment>
<name>A0A0D0CD21_9AGAR</name>
<dbReference type="Proteomes" id="UP000053593">
    <property type="component" value="Unassembled WGS sequence"/>
</dbReference>
<comment type="subunit">
    <text evidence="3">The nucleosome is a histone octamer containing two molecules each of H2A, H2B, H3 and H4 assembled in one H3-H4 heterotetramer and two H2A-H2B heterodimers. The octamer wraps approximately 147 bp of DNA.</text>
</comment>
<dbReference type="PRINTS" id="PR00620">
    <property type="entry name" value="HISTONEH2A"/>
</dbReference>
<dbReference type="InterPro" id="IPR007125">
    <property type="entry name" value="H2A/H2B/H3"/>
</dbReference>
<dbReference type="Pfam" id="PF16211">
    <property type="entry name" value="Histone_H2A_C"/>
    <property type="match status" value="1"/>
</dbReference>
<sequence length="142" mass="15653">MPPKSPYAGKSIKTLQAVSQDKKNRQSHTVKAGLQLSVARVRRNLRIHNSDKRITATAPVYLAAVLEYLVAEVCELAGNACRDHKKHSITPRHIQLAIRNDEELGTLLQHVHIAQGGVLPFVHSVLLSKVQGHKKWIGPPGV</sequence>
<dbReference type="InterPro" id="IPR032454">
    <property type="entry name" value="Histone_H2A_C"/>
</dbReference>
<dbReference type="SMART" id="SM00414">
    <property type="entry name" value="H2A"/>
    <property type="match status" value="1"/>
</dbReference>
<evidence type="ECO:0000313" key="7">
    <source>
        <dbReference type="Proteomes" id="UP000053593"/>
    </source>
</evidence>
<keyword evidence="3" id="KW-0544">Nucleosome core</keyword>
<dbReference type="GO" id="GO:0003677">
    <property type="term" value="F:DNA binding"/>
    <property type="evidence" value="ECO:0007669"/>
    <property type="project" value="UniProtKB-KW"/>
</dbReference>
<dbReference type="GO" id="GO:0005634">
    <property type="term" value="C:nucleus"/>
    <property type="evidence" value="ECO:0007669"/>
    <property type="project" value="UniProtKB-SubCell"/>
</dbReference>
<keyword evidence="3" id="KW-0158">Chromosome</keyword>
<evidence type="ECO:0000259" key="5">
    <source>
        <dbReference type="Pfam" id="PF16211"/>
    </source>
</evidence>
<dbReference type="GO" id="GO:0030527">
    <property type="term" value="F:structural constituent of chromatin"/>
    <property type="evidence" value="ECO:0007669"/>
    <property type="project" value="InterPro"/>
</dbReference>
<comment type="similarity">
    <text evidence="1 3">Belongs to the histone H2A family.</text>
</comment>
<dbReference type="OrthoDB" id="9421954at2759"/>
<evidence type="ECO:0000256" key="1">
    <source>
        <dbReference type="ARBA" id="ARBA00010691"/>
    </source>
</evidence>
<dbReference type="GO" id="GO:0000786">
    <property type="term" value="C:nucleosome"/>
    <property type="evidence" value="ECO:0007669"/>
    <property type="project" value="UniProtKB-KW"/>
</dbReference>
<dbReference type="FunFam" id="1.10.20.10:FF:000093">
    <property type="entry name" value="Histone H2A"/>
    <property type="match status" value="1"/>
</dbReference>
<dbReference type="Pfam" id="PF00125">
    <property type="entry name" value="Histone"/>
    <property type="match status" value="1"/>
</dbReference>
<gene>
    <name evidence="6" type="ORF">GYMLUDRAFT_225942</name>
</gene>
<accession>A0A0D0CD21</accession>
<evidence type="ECO:0000256" key="2">
    <source>
        <dbReference type="ARBA" id="ARBA00022990"/>
    </source>
</evidence>
<dbReference type="HOGENOM" id="CLU_062828_3_0_1"/>
<reference evidence="6 7" key="1">
    <citation type="submission" date="2014-04" db="EMBL/GenBank/DDBJ databases">
        <title>Evolutionary Origins and Diversification of the Mycorrhizal Mutualists.</title>
        <authorList>
            <consortium name="DOE Joint Genome Institute"/>
            <consortium name="Mycorrhizal Genomics Consortium"/>
            <person name="Kohler A."/>
            <person name="Kuo A."/>
            <person name="Nagy L.G."/>
            <person name="Floudas D."/>
            <person name="Copeland A."/>
            <person name="Barry K.W."/>
            <person name="Cichocki N."/>
            <person name="Veneault-Fourrey C."/>
            <person name="LaButti K."/>
            <person name="Lindquist E.A."/>
            <person name="Lipzen A."/>
            <person name="Lundell T."/>
            <person name="Morin E."/>
            <person name="Murat C."/>
            <person name="Riley R."/>
            <person name="Ohm R."/>
            <person name="Sun H."/>
            <person name="Tunlid A."/>
            <person name="Henrissat B."/>
            <person name="Grigoriev I.V."/>
            <person name="Hibbett D.S."/>
            <person name="Martin F."/>
        </authorList>
    </citation>
    <scope>NUCLEOTIDE SEQUENCE [LARGE SCALE GENOMIC DNA]</scope>
    <source>
        <strain evidence="6 7">FD-317 M1</strain>
    </source>
</reference>